<protein>
    <submittedName>
        <fullName evidence="1">Uncharacterized protein</fullName>
    </submittedName>
</protein>
<keyword evidence="2" id="KW-1185">Reference proteome</keyword>
<gene>
    <name evidence="1" type="ORF">DL89DRAFT_267490</name>
</gene>
<organism evidence="1 2">
    <name type="scientific">Linderina pennispora</name>
    <dbReference type="NCBI Taxonomy" id="61395"/>
    <lineage>
        <taxon>Eukaryota</taxon>
        <taxon>Fungi</taxon>
        <taxon>Fungi incertae sedis</taxon>
        <taxon>Zoopagomycota</taxon>
        <taxon>Kickxellomycotina</taxon>
        <taxon>Kickxellomycetes</taxon>
        <taxon>Kickxellales</taxon>
        <taxon>Kickxellaceae</taxon>
        <taxon>Linderina</taxon>
    </lineage>
</organism>
<accession>A0A1Y1WAT8</accession>
<reference evidence="1 2" key="1">
    <citation type="submission" date="2016-07" db="EMBL/GenBank/DDBJ databases">
        <title>Pervasive Adenine N6-methylation of Active Genes in Fungi.</title>
        <authorList>
            <consortium name="DOE Joint Genome Institute"/>
            <person name="Mondo S.J."/>
            <person name="Dannebaum R.O."/>
            <person name="Kuo R.C."/>
            <person name="Labutti K."/>
            <person name="Haridas S."/>
            <person name="Kuo A."/>
            <person name="Salamov A."/>
            <person name="Ahrendt S.R."/>
            <person name="Lipzen A."/>
            <person name="Sullivan W."/>
            <person name="Andreopoulos W.B."/>
            <person name="Clum A."/>
            <person name="Lindquist E."/>
            <person name="Daum C."/>
            <person name="Ramamoorthy G.K."/>
            <person name="Gryganskyi A."/>
            <person name="Culley D."/>
            <person name="Magnuson J.K."/>
            <person name="James T.Y."/>
            <person name="O'Malley M.A."/>
            <person name="Stajich J.E."/>
            <person name="Spatafora J.W."/>
            <person name="Visel A."/>
            <person name="Grigoriev I.V."/>
        </authorList>
    </citation>
    <scope>NUCLEOTIDE SEQUENCE [LARGE SCALE GENOMIC DNA]</scope>
    <source>
        <strain evidence="1 2">ATCC 12442</strain>
    </source>
</reference>
<evidence type="ECO:0000313" key="2">
    <source>
        <dbReference type="Proteomes" id="UP000193922"/>
    </source>
</evidence>
<comment type="caution">
    <text evidence="1">The sequence shown here is derived from an EMBL/GenBank/DDBJ whole genome shotgun (WGS) entry which is preliminary data.</text>
</comment>
<dbReference type="AlphaFoldDB" id="A0A1Y1WAT8"/>
<dbReference type="EMBL" id="MCFD01000006">
    <property type="protein sequence ID" value="ORX70274.1"/>
    <property type="molecule type" value="Genomic_DNA"/>
</dbReference>
<dbReference type="GeneID" id="63804168"/>
<evidence type="ECO:0000313" key="1">
    <source>
        <dbReference type="EMBL" id="ORX70274.1"/>
    </source>
</evidence>
<sequence>MAISLSFGLLYEVGKAAFILVSFISALSATIKLTDCEYGCVRKDWKEGHGDLEETIIPSQDQYTNEQIAKIAAVLLKEMG</sequence>
<proteinExistence type="predicted"/>
<name>A0A1Y1WAT8_9FUNG</name>
<dbReference type="Proteomes" id="UP000193922">
    <property type="component" value="Unassembled WGS sequence"/>
</dbReference>
<dbReference type="RefSeq" id="XP_040743912.1">
    <property type="nucleotide sequence ID" value="XM_040887520.1"/>
</dbReference>